<dbReference type="CDD" id="cd06250">
    <property type="entry name" value="M14_PaAOTO_like"/>
    <property type="match status" value="1"/>
</dbReference>
<dbReference type="Gene3D" id="3.40.630.10">
    <property type="entry name" value="Zn peptidases"/>
    <property type="match status" value="1"/>
</dbReference>
<comment type="caution">
    <text evidence="6">The sequence shown here is derived from an EMBL/GenBank/DDBJ whole genome shotgun (WGS) entry which is preliminary data.</text>
</comment>
<dbReference type="Pfam" id="PF24827">
    <property type="entry name" value="AstE_AspA_cat"/>
    <property type="match status" value="1"/>
</dbReference>
<dbReference type="EMBL" id="SACM01000001">
    <property type="protein sequence ID" value="RVT88220.1"/>
    <property type="molecule type" value="Genomic_DNA"/>
</dbReference>
<dbReference type="InterPro" id="IPR055438">
    <property type="entry name" value="AstE_AspA_cat"/>
</dbReference>
<gene>
    <name evidence="6" type="ORF">EOD73_04265</name>
</gene>
<dbReference type="SUPFAM" id="SSF53187">
    <property type="entry name" value="Zn-dependent exopeptidases"/>
    <property type="match status" value="1"/>
</dbReference>
<dbReference type="RefSeq" id="WP_127681162.1">
    <property type="nucleotide sequence ID" value="NZ_SACM01000001.1"/>
</dbReference>
<evidence type="ECO:0000256" key="2">
    <source>
        <dbReference type="ARBA" id="ARBA00022723"/>
    </source>
</evidence>
<evidence type="ECO:0000259" key="5">
    <source>
        <dbReference type="Pfam" id="PF24827"/>
    </source>
</evidence>
<dbReference type="GO" id="GO:0046872">
    <property type="term" value="F:metal ion binding"/>
    <property type="evidence" value="ECO:0007669"/>
    <property type="project" value="UniProtKB-KW"/>
</dbReference>
<feature type="domain" description="Succinylglutamate desuccinylase/Aspartoacylase catalytic" evidence="5">
    <location>
        <begin position="30"/>
        <end position="263"/>
    </location>
</feature>
<proteinExistence type="predicted"/>
<keyword evidence="2" id="KW-0479">Metal-binding</keyword>
<reference evidence="6 7" key="1">
    <citation type="submission" date="2019-01" db="EMBL/GenBank/DDBJ databases">
        <authorList>
            <person name="Chen W.-M."/>
        </authorList>
    </citation>
    <scope>NUCLEOTIDE SEQUENCE [LARGE SCALE GENOMIC DNA]</scope>
    <source>
        <strain evidence="6 7">CCP-18</strain>
    </source>
</reference>
<evidence type="ECO:0000313" key="6">
    <source>
        <dbReference type="EMBL" id="RVT88220.1"/>
    </source>
</evidence>
<evidence type="ECO:0000256" key="3">
    <source>
        <dbReference type="ARBA" id="ARBA00022801"/>
    </source>
</evidence>
<evidence type="ECO:0000256" key="4">
    <source>
        <dbReference type="ARBA" id="ARBA00022833"/>
    </source>
</evidence>
<protein>
    <submittedName>
        <fullName evidence="6">Succinylglutamate desuccinylase</fullName>
    </submittedName>
</protein>
<sequence>MRIQTHTLLGSPSGTVRSFPSLHFGPTDTGRRALLQCALHADEIPPLLVGHHLRQRLTALEAAGQLAHEIVLVPACNPIGLSQHIWGRHQGRFEINSGHNFNRHYPDLAADAASRVRLTEDAATNTRLLRAALHAALAERTVETELQSLRHTLMDLAIDADIVLDLHCDNQAVMHLYSTPHHTEITQRLGCALQAPLALLADESGDFPFDESCSMVWPKLQALLPGQPVALACYGATVELRGEADVTHELAAQDAQGLLQFLATQGFVTGGLGAAEPYDTSLRPLAGSMPLNTPHAGVLVYHAELGAEVKAGQTVVEVIDPVSGESSILNSPVDGLFYAREQQRWAQAGQKVARVAGFDAKRKGKLLSA</sequence>
<dbReference type="Proteomes" id="UP000288587">
    <property type="component" value="Unassembled WGS sequence"/>
</dbReference>
<keyword evidence="3" id="KW-0378">Hydrolase</keyword>
<comment type="cofactor">
    <cofactor evidence="1">
        <name>Zn(2+)</name>
        <dbReference type="ChEBI" id="CHEBI:29105"/>
    </cofactor>
</comment>
<dbReference type="GO" id="GO:0016788">
    <property type="term" value="F:hydrolase activity, acting on ester bonds"/>
    <property type="evidence" value="ECO:0007669"/>
    <property type="project" value="InterPro"/>
</dbReference>
<organism evidence="6 7">
    <name type="scientific">Inhella crocodyli</name>
    <dbReference type="NCBI Taxonomy" id="2499851"/>
    <lineage>
        <taxon>Bacteria</taxon>
        <taxon>Pseudomonadati</taxon>
        <taxon>Pseudomonadota</taxon>
        <taxon>Betaproteobacteria</taxon>
        <taxon>Burkholderiales</taxon>
        <taxon>Sphaerotilaceae</taxon>
        <taxon>Inhella</taxon>
    </lineage>
</organism>
<dbReference type="PANTHER" id="PTHR37326">
    <property type="entry name" value="BLL3975 PROTEIN"/>
    <property type="match status" value="1"/>
</dbReference>
<evidence type="ECO:0000313" key="7">
    <source>
        <dbReference type="Proteomes" id="UP000288587"/>
    </source>
</evidence>
<keyword evidence="7" id="KW-1185">Reference proteome</keyword>
<name>A0A3S2WUF0_9BURK</name>
<dbReference type="PANTHER" id="PTHR37326:SF1">
    <property type="entry name" value="BLL3975 PROTEIN"/>
    <property type="match status" value="1"/>
</dbReference>
<dbReference type="InterPro" id="IPR053138">
    <property type="entry name" value="N-alpha-Ac-DABA_deacetylase"/>
</dbReference>
<dbReference type="AlphaFoldDB" id="A0A3S2WUF0"/>
<accession>A0A3S2WUF0</accession>
<evidence type="ECO:0000256" key="1">
    <source>
        <dbReference type="ARBA" id="ARBA00001947"/>
    </source>
</evidence>
<dbReference type="OrthoDB" id="527673at2"/>
<keyword evidence="4" id="KW-0862">Zinc</keyword>